<dbReference type="EMBL" id="JANBTW010000098">
    <property type="protein sequence ID" value="KAJ2671618.1"/>
    <property type="molecule type" value="Genomic_DNA"/>
</dbReference>
<comment type="catalytic activity">
    <reaction evidence="12">
        <text>uroporphyrinogen III + 4 H(+) = coproporphyrinogen III + 4 CO2</text>
        <dbReference type="Rhea" id="RHEA:19865"/>
        <dbReference type="ChEBI" id="CHEBI:15378"/>
        <dbReference type="ChEBI" id="CHEBI:16526"/>
        <dbReference type="ChEBI" id="CHEBI:57308"/>
        <dbReference type="ChEBI" id="CHEBI:57309"/>
        <dbReference type="EC" id="4.1.1.37"/>
    </reaction>
</comment>
<evidence type="ECO:0000256" key="8">
    <source>
        <dbReference type="ARBA" id="ARBA00022490"/>
    </source>
</evidence>
<dbReference type="Proteomes" id="UP001151518">
    <property type="component" value="Unassembled WGS sequence"/>
</dbReference>
<protein>
    <recommendedName>
        <fullName evidence="7 12">Uroporphyrinogen decarboxylase</fullName>
        <ecNumber evidence="6 12">4.1.1.37</ecNumber>
    </recommendedName>
</protein>
<dbReference type="GO" id="GO:0004853">
    <property type="term" value="F:uroporphyrinogen decarboxylase activity"/>
    <property type="evidence" value="ECO:0007669"/>
    <property type="project" value="UniProtKB-EC"/>
</dbReference>
<organism evidence="16 17">
    <name type="scientific">Coemansia spiralis</name>
    <dbReference type="NCBI Taxonomy" id="417178"/>
    <lineage>
        <taxon>Eukaryota</taxon>
        <taxon>Fungi</taxon>
        <taxon>Fungi incertae sedis</taxon>
        <taxon>Zoopagomycota</taxon>
        <taxon>Kickxellomycotina</taxon>
        <taxon>Kickxellomycetes</taxon>
        <taxon>Kickxellales</taxon>
        <taxon>Kickxellaceae</taxon>
        <taxon>Coemansia</taxon>
    </lineage>
</organism>
<dbReference type="GO" id="GO:0005829">
    <property type="term" value="C:cytosol"/>
    <property type="evidence" value="ECO:0007669"/>
    <property type="project" value="TreeGrafter"/>
</dbReference>
<evidence type="ECO:0000256" key="11">
    <source>
        <dbReference type="ARBA" id="ARBA00023244"/>
    </source>
</evidence>
<dbReference type="FunFam" id="3.20.20.210:FF:000001">
    <property type="entry name" value="Uroporphyrinogen decarboxylase"/>
    <property type="match status" value="1"/>
</dbReference>
<dbReference type="EC" id="4.1.1.37" evidence="6 12"/>
<dbReference type="PROSITE" id="PS00907">
    <property type="entry name" value="UROD_2"/>
    <property type="match status" value="1"/>
</dbReference>
<gene>
    <name evidence="16" type="primary">HEM12</name>
    <name evidence="16" type="ORF">GGI25_005435</name>
</gene>
<proteinExistence type="inferred from homology"/>
<reference evidence="16" key="1">
    <citation type="submission" date="2022-07" db="EMBL/GenBank/DDBJ databases">
        <title>Phylogenomic reconstructions and comparative analyses of Kickxellomycotina fungi.</title>
        <authorList>
            <person name="Reynolds N.K."/>
            <person name="Stajich J.E."/>
            <person name="Barry K."/>
            <person name="Grigoriev I.V."/>
            <person name="Crous P."/>
            <person name="Smith M.E."/>
        </authorList>
    </citation>
    <scope>NUCLEOTIDE SEQUENCE</scope>
    <source>
        <strain evidence="16">NRRL 3115</strain>
    </source>
</reference>
<comment type="pathway">
    <text evidence="3 12">Porphyrin-containing compound metabolism; protoporphyrin-IX biosynthesis; coproporphyrinogen-III from 5-aminolevulinate: step 4/4.</text>
</comment>
<evidence type="ECO:0000256" key="6">
    <source>
        <dbReference type="ARBA" id="ARBA00012288"/>
    </source>
</evidence>
<name>A0A9W8FYN2_9FUNG</name>
<evidence type="ECO:0000256" key="9">
    <source>
        <dbReference type="ARBA" id="ARBA00022793"/>
    </source>
</evidence>
<evidence type="ECO:0000259" key="14">
    <source>
        <dbReference type="PROSITE" id="PS00906"/>
    </source>
</evidence>
<dbReference type="GO" id="GO:0006783">
    <property type="term" value="P:heme biosynthetic process"/>
    <property type="evidence" value="ECO:0007669"/>
    <property type="project" value="TreeGrafter"/>
</dbReference>
<dbReference type="HAMAP" id="MF_00218">
    <property type="entry name" value="URO_D"/>
    <property type="match status" value="1"/>
</dbReference>
<evidence type="ECO:0000256" key="5">
    <source>
        <dbReference type="ARBA" id="ARBA00011738"/>
    </source>
</evidence>
<keyword evidence="8" id="KW-0963">Cytoplasm</keyword>
<evidence type="ECO:0000256" key="1">
    <source>
        <dbReference type="ARBA" id="ARBA00002448"/>
    </source>
</evidence>
<dbReference type="AlphaFoldDB" id="A0A9W8FYN2"/>
<comment type="subcellular location">
    <subcellularLocation>
        <location evidence="2">Cytoplasm</location>
    </subcellularLocation>
</comment>
<dbReference type="SUPFAM" id="SSF51726">
    <property type="entry name" value="UROD/MetE-like"/>
    <property type="match status" value="1"/>
</dbReference>
<sequence>MSDVEANIDHSLNYDTSSFPPLKNDLYLRTARGEKTERAPVWCMRQAGRYLPEFRSIRVEHDFFNVCRTPALATEVTIQPLRRYAGLLDAAIIFSDILVIPQAMGLEVQMVPGKGPHFPEPLKGPKDMQRLTDKKAEFSVDKELDYVYKAITNTRHALGGQVPLLGFVGAPWTLMAYMIEGGGSKTFAQAKTWLFRHHQAAHELLSRIADVAAEFLVGQIRAGAQAAQVFESWAGELGPHDFAEFSLPYLARIAERVKGQYPDVPLTVFAKGAHYALELLATDTAYDVISLDWTIDPSAARSRIDAAVASKQTQRRSPVVLQGNLDPTLLFGNAQTLRERTEAMCQAFGPSLHIANLGHGMMPGHDPEQLRVFLEAVHKASSALCK</sequence>
<dbReference type="PANTHER" id="PTHR21091">
    <property type="entry name" value="METHYLTETRAHYDROFOLATE:HOMOCYSTEINE METHYLTRANSFERASE RELATED"/>
    <property type="match status" value="1"/>
</dbReference>
<keyword evidence="9 12" id="KW-0210">Decarboxylase</keyword>
<comment type="similarity">
    <text evidence="4 13">Belongs to the uroporphyrinogen decarboxylase family.</text>
</comment>
<evidence type="ECO:0000256" key="12">
    <source>
        <dbReference type="RuleBase" id="RU000554"/>
    </source>
</evidence>
<dbReference type="PANTHER" id="PTHR21091:SF169">
    <property type="entry name" value="UROPORPHYRINOGEN DECARBOXYLASE"/>
    <property type="match status" value="1"/>
</dbReference>
<evidence type="ECO:0000256" key="2">
    <source>
        <dbReference type="ARBA" id="ARBA00004496"/>
    </source>
</evidence>
<dbReference type="OrthoDB" id="339900at2759"/>
<comment type="subunit">
    <text evidence="5">Homodimer.</text>
</comment>
<evidence type="ECO:0000256" key="4">
    <source>
        <dbReference type="ARBA" id="ARBA00009935"/>
    </source>
</evidence>
<dbReference type="CDD" id="cd00717">
    <property type="entry name" value="URO-D"/>
    <property type="match status" value="1"/>
</dbReference>
<dbReference type="Gene3D" id="3.20.20.210">
    <property type="match status" value="1"/>
</dbReference>
<keyword evidence="10 12" id="KW-0456">Lyase</keyword>
<comment type="function">
    <text evidence="1">Catalyzes the decarboxylation of four acetate groups of uroporphyrinogen-III to yield coproporphyrinogen-III.</text>
</comment>
<evidence type="ECO:0000256" key="7">
    <source>
        <dbReference type="ARBA" id="ARBA00014308"/>
    </source>
</evidence>
<evidence type="ECO:0000259" key="15">
    <source>
        <dbReference type="PROSITE" id="PS00907"/>
    </source>
</evidence>
<feature type="domain" description="Uroporphyrinogen decarboxylase (URO-D)" evidence="15">
    <location>
        <begin position="165"/>
        <end position="181"/>
    </location>
</feature>
<evidence type="ECO:0000313" key="17">
    <source>
        <dbReference type="Proteomes" id="UP001151518"/>
    </source>
</evidence>
<evidence type="ECO:0000256" key="13">
    <source>
        <dbReference type="RuleBase" id="RU004169"/>
    </source>
</evidence>
<evidence type="ECO:0000313" key="16">
    <source>
        <dbReference type="EMBL" id="KAJ2671618.1"/>
    </source>
</evidence>
<evidence type="ECO:0000256" key="10">
    <source>
        <dbReference type="ARBA" id="ARBA00023239"/>
    </source>
</evidence>
<accession>A0A9W8FYN2</accession>
<dbReference type="Pfam" id="PF01208">
    <property type="entry name" value="URO-D"/>
    <property type="match status" value="1"/>
</dbReference>
<comment type="caution">
    <text evidence="16">The sequence shown here is derived from an EMBL/GenBank/DDBJ whole genome shotgun (WGS) entry which is preliminary data.</text>
</comment>
<evidence type="ECO:0000256" key="3">
    <source>
        <dbReference type="ARBA" id="ARBA00004804"/>
    </source>
</evidence>
<dbReference type="InterPro" id="IPR000257">
    <property type="entry name" value="Uroporphyrinogen_deCOase"/>
</dbReference>
<dbReference type="PROSITE" id="PS00906">
    <property type="entry name" value="UROD_1"/>
    <property type="match status" value="1"/>
</dbReference>
<dbReference type="NCBIfam" id="TIGR01464">
    <property type="entry name" value="hemE"/>
    <property type="match status" value="1"/>
</dbReference>
<feature type="domain" description="Uroporphyrinogen decarboxylase (URO-D)" evidence="14">
    <location>
        <begin position="40"/>
        <end position="49"/>
    </location>
</feature>
<keyword evidence="11 12" id="KW-0627">Porphyrin biosynthesis</keyword>
<dbReference type="InterPro" id="IPR006361">
    <property type="entry name" value="Uroporphyrinogen_deCO2ase_HemE"/>
</dbReference>
<dbReference type="InterPro" id="IPR038071">
    <property type="entry name" value="UROD/MetE-like_sf"/>
</dbReference>